<comment type="caution">
    <text evidence="1">The sequence shown here is derived from an EMBL/GenBank/DDBJ whole genome shotgun (WGS) entry which is preliminary data.</text>
</comment>
<dbReference type="Proteomes" id="UP000887013">
    <property type="component" value="Unassembled WGS sequence"/>
</dbReference>
<dbReference type="AlphaFoldDB" id="A0A8X6NU23"/>
<protein>
    <submittedName>
        <fullName evidence="1">Uncharacterized protein</fullName>
    </submittedName>
</protein>
<reference evidence="1" key="1">
    <citation type="submission" date="2020-08" db="EMBL/GenBank/DDBJ databases">
        <title>Multicomponent nature underlies the extraordinary mechanical properties of spider dragline silk.</title>
        <authorList>
            <person name="Kono N."/>
            <person name="Nakamura H."/>
            <person name="Mori M."/>
            <person name="Yoshida Y."/>
            <person name="Ohtoshi R."/>
            <person name="Malay A.D."/>
            <person name="Moran D.A.P."/>
            <person name="Tomita M."/>
            <person name="Numata K."/>
            <person name="Arakawa K."/>
        </authorList>
    </citation>
    <scope>NUCLEOTIDE SEQUENCE</scope>
</reference>
<keyword evidence="2" id="KW-1185">Reference proteome</keyword>
<organism evidence="1 2">
    <name type="scientific">Nephila pilipes</name>
    <name type="common">Giant wood spider</name>
    <name type="synonym">Nephila maculata</name>
    <dbReference type="NCBI Taxonomy" id="299642"/>
    <lineage>
        <taxon>Eukaryota</taxon>
        <taxon>Metazoa</taxon>
        <taxon>Ecdysozoa</taxon>
        <taxon>Arthropoda</taxon>
        <taxon>Chelicerata</taxon>
        <taxon>Arachnida</taxon>
        <taxon>Araneae</taxon>
        <taxon>Araneomorphae</taxon>
        <taxon>Entelegynae</taxon>
        <taxon>Araneoidea</taxon>
        <taxon>Nephilidae</taxon>
        <taxon>Nephila</taxon>
    </lineage>
</organism>
<sequence length="77" mass="8577">MLENRKSKEVWFMLAAGQLELWGGKHHDSISMIPGDDDEKSFLLQVAFEIAATQTFNQHPSAAIGKEPVNSELYTGN</sequence>
<dbReference type="EMBL" id="BMAW01013654">
    <property type="protein sequence ID" value="GFT35189.1"/>
    <property type="molecule type" value="Genomic_DNA"/>
</dbReference>
<gene>
    <name evidence="1" type="ORF">NPIL_328441</name>
</gene>
<evidence type="ECO:0000313" key="1">
    <source>
        <dbReference type="EMBL" id="GFT35189.1"/>
    </source>
</evidence>
<accession>A0A8X6NU23</accession>
<proteinExistence type="predicted"/>
<name>A0A8X6NU23_NEPPI</name>
<evidence type="ECO:0000313" key="2">
    <source>
        <dbReference type="Proteomes" id="UP000887013"/>
    </source>
</evidence>